<gene>
    <name evidence="3" type="ORF">JOC47_000544</name>
</gene>
<dbReference type="SMART" id="SM01120">
    <property type="entry name" value="Dak2"/>
    <property type="match status" value="1"/>
</dbReference>
<dbReference type="Pfam" id="PF02734">
    <property type="entry name" value="Dak2"/>
    <property type="match status" value="1"/>
</dbReference>
<evidence type="ECO:0000313" key="4">
    <source>
        <dbReference type="Proteomes" id="UP000774000"/>
    </source>
</evidence>
<dbReference type="InterPro" id="IPR043168">
    <property type="entry name" value="DegV_C"/>
</dbReference>
<dbReference type="InterPro" id="IPR033470">
    <property type="entry name" value="FakA-like_C"/>
</dbReference>
<dbReference type="PANTHER" id="PTHR33434">
    <property type="entry name" value="DEGV DOMAIN-CONTAINING PROTEIN DR_1986-RELATED"/>
    <property type="match status" value="1"/>
</dbReference>
<accession>A0A938XQH0</accession>
<dbReference type="NCBIfam" id="TIGR00762">
    <property type="entry name" value="DegV"/>
    <property type="match status" value="1"/>
</dbReference>
<dbReference type="Proteomes" id="UP000774000">
    <property type="component" value="Unassembled WGS sequence"/>
</dbReference>
<dbReference type="AlphaFoldDB" id="A0A938XQH0"/>
<dbReference type="EMBL" id="JAFBDQ010000002">
    <property type="protein sequence ID" value="MBM7555719.1"/>
    <property type="molecule type" value="Genomic_DNA"/>
</dbReference>
<dbReference type="Gene3D" id="3.40.50.10170">
    <property type="match status" value="1"/>
</dbReference>
<dbReference type="PROSITE" id="PS51482">
    <property type="entry name" value="DEGV"/>
    <property type="match status" value="1"/>
</dbReference>
<dbReference type="PANTHER" id="PTHR33434:SF2">
    <property type="entry name" value="FATTY ACID-BINDING PROTEIN TM_1468"/>
    <property type="match status" value="1"/>
</dbReference>
<dbReference type="SUPFAM" id="SSF101473">
    <property type="entry name" value="DhaL-like"/>
    <property type="match status" value="1"/>
</dbReference>
<dbReference type="InterPro" id="IPR004007">
    <property type="entry name" value="DhaL_dom"/>
</dbReference>
<dbReference type="GO" id="GO:0004371">
    <property type="term" value="F:glycerone kinase activity"/>
    <property type="evidence" value="ECO:0007669"/>
    <property type="project" value="InterPro"/>
</dbReference>
<organism evidence="3 4">
    <name type="scientific">Halanaerobacter jeridensis</name>
    <dbReference type="NCBI Taxonomy" id="706427"/>
    <lineage>
        <taxon>Bacteria</taxon>
        <taxon>Bacillati</taxon>
        <taxon>Bacillota</taxon>
        <taxon>Clostridia</taxon>
        <taxon>Halanaerobiales</taxon>
        <taxon>Halobacteroidaceae</taxon>
        <taxon>Halanaerobacter</taxon>
    </lineage>
</organism>
<comment type="caution">
    <text evidence="3">The sequence shown here is derived from an EMBL/GenBank/DDBJ whole genome shotgun (WGS) entry which is preliminary data.</text>
</comment>
<dbReference type="Pfam" id="PF02645">
    <property type="entry name" value="DegV"/>
    <property type="match status" value="1"/>
</dbReference>
<dbReference type="Pfam" id="PF21645">
    <property type="entry name" value="FakA-like_M"/>
    <property type="match status" value="1"/>
</dbReference>
<name>A0A938XQH0_9FIRM</name>
<evidence type="ECO:0000259" key="2">
    <source>
        <dbReference type="PROSITE" id="PS51480"/>
    </source>
</evidence>
<dbReference type="GO" id="GO:0008289">
    <property type="term" value="F:lipid binding"/>
    <property type="evidence" value="ECO:0007669"/>
    <property type="project" value="UniProtKB-KW"/>
</dbReference>
<dbReference type="InterPro" id="IPR048394">
    <property type="entry name" value="FakA-like_M"/>
</dbReference>
<dbReference type="PROSITE" id="PS51480">
    <property type="entry name" value="DHAL"/>
    <property type="match status" value="1"/>
</dbReference>
<dbReference type="InterPro" id="IPR050270">
    <property type="entry name" value="DegV_domain_contain"/>
</dbReference>
<dbReference type="InterPro" id="IPR003797">
    <property type="entry name" value="DegV"/>
</dbReference>
<dbReference type="Gene3D" id="3.30.1180.10">
    <property type="match status" value="1"/>
</dbReference>
<dbReference type="SMART" id="SM01121">
    <property type="entry name" value="Dak1_2"/>
    <property type="match status" value="1"/>
</dbReference>
<keyword evidence="1" id="KW-0446">Lipid-binding</keyword>
<protein>
    <submittedName>
        <fullName evidence="3">DegV family protein with EDD domain</fullName>
    </submittedName>
</protein>
<proteinExistence type="predicted"/>
<keyword evidence="4" id="KW-1185">Reference proteome</keyword>
<dbReference type="InterPro" id="IPR036117">
    <property type="entry name" value="DhaL_dom_sf"/>
</dbReference>
<evidence type="ECO:0000256" key="1">
    <source>
        <dbReference type="ARBA" id="ARBA00023121"/>
    </source>
</evidence>
<feature type="domain" description="DhaL" evidence="2">
    <location>
        <begin position="9"/>
        <end position="199"/>
    </location>
</feature>
<dbReference type="GO" id="GO:0006071">
    <property type="term" value="P:glycerol metabolic process"/>
    <property type="evidence" value="ECO:0007669"/>
    <property type="project" value="InterPro"/>
</dbReference>
<dbReference type="SUPFAM" id="SSF82549">
    <property type="entry name" value="DAK1/DegV-like"/>
    <property type="match status" value="1"/>
</dbReference>
<dbReference type="RefSeq" id="WP_204700440.1">
    <property type="nucleotide sequence ID" value="NZ_JAFBDQ010000002.1"/>
</dbReference>
<reference evidence="3" key="1">
    <citation type="submission" date="2021-01" db="EMBL/GenBank/DDBJ databases">
        <title>Genomic Encyclopedia of Type Strains, Phase IV (KMG-IV): sequencing the most valuable type-strain genomes for metagenomic binning, comparative biology and taxonomic classification.</title>
        <authorList>
            <person name="Goeker M."/>
        </authorList>
    </citation>
    <scope>NUCLEOTIDE SEQUENCE</scope>
    <source>
        <strain evidence="3">DSM 23230</strain>
    </source>
</reference>
<dbReference type="Gene3D" id="1.25.40.340">
    <property type="match status" value="1"/>
</dbReference>
<sequence length="594" mass="65290">MKIRYLNGEKTYYGVLSGAKNVINSRKLLNKINVFPVPDGDTGSNLASMMNLIIQQVRPKSTSKETMFSIADAALEGARGNSGIIFAQFLAGLAQELDDSSKLSVASFADSVEKAVPHVYQAVAEPVEGTMITVIRDWAEELSNIKAKTDDFKELFNISITRAKESLTKTTNQLEALKEAEVVDAGAKGFVKFLEGIVDFLEGKGISDLKSFSFEEIAAAATTEKVHSAGKFRYCTEVFMSDLEMELEGIKTILSNYGNSLVVAGTQKQLRVHIHTNQPEEVVYTLGQLGTIMRQKVDDMQKQTAVAQNRKYEIALVTDSIADLPKELIENYQIQVIPLNLSLNGNNYLDKLTITPNKFYSLFKESDGEVSSSQPSYKQVDNLFSFLTSHYQSIIAVTVASELSGTWNIVNQVAEEYKDDETEIEVIDSKLNSGAEGLAVLETAEKIAAGWNLDKTADYIRKLVNKTEIYVSVNTVKYMVKGGRISRPTGWLARLVNLKPIITLDNDGAGTSFGQAFTTNGLQNKIKDLVTDIYESEGIKRYAIVHAQAEEQAQNYAAEFTQILGQAPEYIMPISPIVGLNAGPGSIAISLIKE</sequence>
<evidence type="ECO:0000313" key="3">
    <source>
        <dbReference type="EMBL" id="MBM7555719.1"/>
    </source>
</evidence>